<evidence type="ECO:0000256" key="4">
    <source>
        <dbReference type="ARBA" id="ARBA00017898"/>
    </source>
</evidence>
<dbReference type="CDD" id="cd01884">
    <property type="entry name" value="EF_Tu"/>
    <property type="match status" value="1"/>
</dbReference>
<dbReference type="InterPro" id="IPR041709">
    <property type="entry name" value="EF-Tu_GTP-bd"/>
</dbReference>
<dbReference type="GO" id="GO:0070125">
    <property type="term" value="P:mitochondrial translational elongation"/>
    <property type="evidence" value="ECO:0007669"/>
    <property type="project" value="TreeGrafter"/>
</dbReference>
<evidence type="ECO:0000256" key="9">
    <source>
        <dbReference type="ARBA" id="ARBA00022801"/>
    </source>
</evidence>
<dbReference type="PROSITE" id="PS51722">
    <property type="entry name" value="G_TR_2"/>
    <property type="match status" value="1"/>
</dbReference>
<dbReference type="InterPro" id="IPR009001">
    <property type="entry name" value="Transl_elong_EF1A/Init_IF2_C"/>
</dbReference>
<dbReference type="GO" id="GO:0042645">
    <property type="term" value="C:mitochondrial nucleoid"/>
    <property type="evidence" value="ECO:0007669"/>
    <property type="project" value="Ensembl"/>
</dbReference>
<dbReference type="NCBIfam" id="NF009373">
    <property type="entry name" value="PRK12736.1"/>
    <property type="match status" value="1"/>
</dbReference>
<dbReference type="NCBIfam" id="NF000766">
    <property type="entry name" value="PRK00049.1"/>
    <property type="match status" value="1"/>
</dbReference>
<proteinExistence type="inferred from homology"/>
<dbReference type="PRINTS" id="PR00315">
    <property type="entry name" value="ELONGATNFCT"/>
</dbReference>
<keyword evidence="10" id="KW-0460">Magnesium</keyword>
<sequence>MAAATLLRATPRLSGLSAGPIPLLQGLLRPLKAPALPLLCRGLAVEAKKTYVRDKPHVNVGTIGHVDHGKTTLTAAITKILAEGGGAKFKKYEEIDNAPEERARGITINAAHVEYSTANRHYAHTDCPGHADYVKNMITGTAPLDGCILVVAANDGPMPQTREHLLLAKQIGVEHIVVYVNKADAVQDSEMVELVELEIRELLNEFGYKGDETPVIVGSALCALEQRDPELGLKSVQKLLDAVDTYIPVPTRDLEKPFLLPVETIYSIPGRGTVVTGTLERGILKKGDDCEFLGHSKNIRTVVTGIEMFHKSLERAEAGDNLGALVRGLKREDLRRGLVMAKPGSIQPHQKVEAQVRAPGDGGQGPATLSSAQRQCLQPSPALLSLLYLLQVYILTKEEGGRHKPFVSHFMPVMFSLTWDMACRIILPPEKELAMPGEDLKLTLILRQPMILEKGQRFTLRDGNRTIGTGLVTDTPAMTEEEKNIKWS</sequence>
<protein>
    <recommendedName>
        <fullName evidence="4">Elongation factor Tu, mitochondrial</fullName>
        <ecNumber evidence="3">3.6.5.3</ecNumber>
    </recommendedName>
</protein>
<dbReference type="CDD" id="cd03697">
    <property type="entry name" value="EFTU_II"/>
    <property type="match status" value="1"/>
</dbReference>
<comment type="subunit">
    <text evidence="17">Interacts with NLRX1. Interacts with ATG16L1.</text>
</comment>
<dbReference type="EC" id="3.6.5.3" evidence="3"/>
<dbReference type="Pfam" id="PF03144">
    <property type="entry name" value="GTP_EFTU_D2"/>
    <property type="match status" value="1"/>
</dbReference>
<dbReference type="PROSITE" id="PS00301">
    <property type="entry name" value="G_TR_1"/>
    <property type="match status" value="1"/>
</dbReference>
<evidence type="ECO:0000256" key="14">
    <source>
        <dbReference type="ARBA" id="ARBA00023128"/>
    </source>
</evidence>
<evidence type="ECO:0000256" key="15">
    <source>
        <dbReference type="ARBA" id="ARBA00023134"/>
    </source>
</evidence>
<dbReference type="GeneTree" id="ENSGT00940000156748"/>
<evidence type="ECO:0000259" key="18">
    <source>
        <dbReference type="PROSITE" id="PS51722"/>
    </source>
</evidence>
<evidence type="ECO:0000256" key="3">
    <source>
        <dbReference type="ARBA" id="ARBA00011986"/>
    </source>
</evidence>
<keyword evidence="15" id="KW-0342">GTP-binding</keyword>
<dbReference type="EMBL" id="ABDC03021025">
    <property type="status" value="NOT_ANNOTATED_CDS"/>
    <property type="molecule type" value="Genomic_DNA"/>
</dbReference>
<dbReference type="NCBIfam" id="NF009372">
    <property type="entry name" value="PRK12735.1"/>
    <property type="match status" value="1"/>
</dbReference>
<name>A0A8C5Y8S6_MICMU</name>
<dbReference type="GO" id="GO:0003924">
    <property type="term" value="F:GTPase activity"/>
    <property type="evidence" value="ECO:0007669"/>
    <property type="project" value="InterPro"/>
</dbReference>
<evidence type="ECO:0000313" key="19">
    <source>
        <dbReference type="Ensembl" id="ENSMICP00000047839.1"/>
    </source>
</evidence>
<comment type="subcellular location">
    <subcellularLocation>
        <location evidence="1">Mitochondrion</location>
    </subcellularLocation>
</comment>
<evidence type="ECO:0000256" key="11">
    <source>
        <dbReference type="ARBA" id="ARBA00022917"/>
    </source>
</evidence>
<keyword evidence="7" id="KW-0547">Nucleotide-binding</keyword>
<reference evidence="19" key="3">
    <citation type="submission" date="2025-09" db="UniProtKB">
        <authorList>
            <consortium name="Ensembl"/>
        </authorList>
    </citation>
    <scope>IDENTIFICATION</scope>
</reference>
<dbReference type="Gene3D" id="2.40.30.10">
    <property type="entry name" value="Translation factors"/>
    <property type="match status" value="2"/>
</dbReference>
<evidence type="ECO:0000256" key="10">
    <source>
        <dbReference type="ARBA" id="ARBA00022842"/>
    </source>
</evidence>
<evidence type="ECO:0000256" key="6">
    <source>
        <dbReference type="ARBA" id="ARBA00022723"/>
    </source>
</evidence>
<evidence type="ECO:0000313" key="20">
    <source>
        <dbReference type="Proteomes" id="UP000694394"/>
    </source>
</evidence>
<dbReference type="GO" id="GO:0005525">
    <property type="term" value="F:GTP binding"/>
    <property type="evidence" value="ECO:0007669"/>
    <property type="project" value="UniProtKB-KW"/>
</dbReference>
<dbReference type="SUPFAM" id="SSF52540">
    <property type="entry name" value="P-loop containing nucleoside triphosphate hydrolases"/>
    <property type="match status" value="1"/>
</dbReference>
<keyword evidence="20" id="KW-1185">Reference proteome</keyword>
<dbReference type="Ensembl" id="ENSMICT00000063748.1">
    <property type="protein sequence ID" value="ENSMICP00000047839.1"/>
    <property type="gene ID" value="ENSMICG00000007650.3"/>
</dbReference>
<dbReference type="GO" id="GO:0003746">
    <property type="term" value="F:translation elongation factor activity"/>
    <property type="evidence" value="ECO:0007669"/>
    <property type="project" value="UniProtKB-KW"/>
</dbReference>
<dbReference type="FunFam" id="2.40.30.10:FF:000068">
    <property type="entry name" value="Elongation factor Tu"/>
    <property type="match status" value="1"/>
</dbReference>
<evidence type="ECO:0000256" key="7">
    <source>
        <dbReference type="ARBA" id="ARBA00022741"/>
    </source>
</evidence>
<dbReference type="FunFam" id="2.40.30.10:FF:000071">
    <property type="entry name" value="Elongation factor Tu"/>
    <property type="match status" value="1"/>
</dbReference>
<dbReference type="Pfam" id="PF00009">
    <property type="entry name" value="GTP_EFTU"/>
    <property type="match status" value="1"/>
</dbReference>
<dbReference type="Gene3D" id="3.40.50.300">
    <property type="entry name" value="P-loop containing nucleotide triphosphate hydrolases"/>
    <property type="match status" value="1"/>
</dbReference>
<dbReference type="InterPro" id="IPR027417">
    <property type="entry name" value="P-loop_NTPase"/>
</dbReference>
<keyword evidence="12" id="KW-0809">Transit peptide</keyword>
<keyword evidence="5" id="KW-0597">Phosphoprotein</keyword>
<dbReference type="SUPFAM" id="SSF50447">
    <property type="entry name" value="Translation proteins"/>
    <property type="match status" value="1"/>
</dbReference>
<evidence type="ECO:0000256" key="12">
    <source>
        <dbReference type="ARBA" id="ARBA00022946"/>
    </source>
</evidence>
<dbReference type="PANTHER" id="PTHR43721:SF36">
    <property type="entry name" value="ELONGATION FACTOR TU, MITOCHONDRIAL"/>
    <property type="match status" value="1"/>
</dbReference>
<dbReference type="EMBL" id="ABDC03021026">
    <property type="status" value="NOT_ANNOTATED_CDS"/>
    <property type="molecule type" value="Genomic_DNA"/>
</dbReference>
<dbReference type="AlphaFoldDB" id="A0A8C5Y8S6"/>
<feature type="domain" description="Tr-type G" evidence="18">
    <location>
        <begin position="55"/>
        <end position="251"/>
    </location>
</feature>
<dbReference type="GO" id="GO:0046872">
    <property type="term" value="F:metal ion binding"/>
    <property type="evidence" value="ECO:0007669"/>
    <property type="project" value="UniProtKB-KW"/>
</dbReference>
<gene>
    <name evidence="19" type="primary">TUFM</name>
</gene>
<dbReference type="CDD" id="cd03706">
    <property type="entry name" value="mtEFTU_III"/>
    <property type="match status" value="1"/>
</dbReference>
<evidence type="ECO:0000256" key="13">
    <source>
        <dbReference type="ARBA" id="ARBA00022990"/>
    </source>
</evidence>
<accession>A0A8C5Y8S6</accession>
<reference evidence="19" key="1">
    <citation type="submission" date="2016-12" db="EMBL/GenBank/DDBJ databases">
        <title>Mouse lemur reference genome and diversity panel.</title>
        <authorList>
            <person name="Harris R."/>
            <person name="Larsen P."/>
            <person name="Liu Y."/>
            <person name="Hughes D.S."/>
            <person name="Murali S."/>
            <person name="Raveendran M."/>
            <person name="Korchina V."/>
            <person name="Wang M."/>
            <person name="Jhangiani S."/>
            <person name="Bandaranaike D."/>
            <person name="Bellair M."/>
            <person name="Blankenburg K."/>
            <person name="Chao H."/>
            <person name="Dahdouli M."/>
            <person name="Dinh H."/>
            <person name="Doddapaneni H."/>
            <person name="English A."/>
            <person name="Firestine M."/>
            <person name="Gnanaolivu R."/>
            <person name="Gross S."/>
            <person name="Hernandez B."/>
            <person name="Javaid M."/>
            <person name="Jayaseelan J."/>
            <person name="Jones J."/>
            <person name="Khan Z."/>
            <person name="Kovar C."/>
            <person name="Kurapati P."/>
            <person name="Le B."/>
            <person name="Lee S."/>
            <person name="Li M."/>
            <person name="Mathew T."/>
            <person name="Narasimhan A."/>
            <person name="Ngo D."/>
            <person name="Nguyen L."/>
            <person name="Okwuonu G."/>
            <person name="Ongeri F."/>
            <person name="Osuji N."/>
            <person name="Pu L.-L."/>
            <person name="Puazo M."/>
            <person name="Quiroz J."/>
            <person name="Raj R."/>
            <person name="Rajbhandari K."/>
            <person name="Reid J.G."/>
            <person name="Santibanez J."/>
            <person name="Sexton D."/>
            <person name="Skinner E."/>
            <person name="Vee V."/>
            <person name="Weissenberger G."/>
            <person name="Wu Y."/>
            <person name="Xin Y."/>
            <person name="Han Y."/>
            <person name="Campbell C."/>
            <person name="Brown A."/>
            <person name="Sullivan B."/>
            <person name="Shelton J."/>
            <person name="Brown S."/>
            <person name="Dudchenko O."/>
            <person name="Machol I."/>
            <person name="Durand N."/>
            <person name="Shamim M."/>
            <person name="Lieberman A."/>
            <person name="Muzny D.M."/>
            <person name="Richards S."/>
            <person name="Yoder A."/>
            <person name="Worley K.C."/>
            <person name="Rogers J."/>
            <person name="Gibbs R.A."/>
        </authorList>
    </citation>
    <scope>NUCLEOTIDE SEQUENCE [LARGE SCALE GENOMIC DNA]</scope>
</reference>
<keyword evidence="8" id="KW-0251">Elongation factor</keyword>
<dbReference type="Pfam" id="PF03143">
    <property type="entry name" value="GTP_EFTU_D3"/>
    <property type="match status" value="1"/>
</dbReference>
<dbReference type="PANTHER" id="PTHR43721">
    <property type="entry name" value="ELONGATION FACTOR TU-RELATED"/>
    <property type="match status" value="1"/>
</dbReference>
<dbReference type="Proteomes" id="UP000694394">
    <property type="component" value="Chromosome 17"/>
</dbReference>
<organism evidence="19 20">
    <name type="scientific">Microcebus murinus</name>
    <name type="common">Gray mouse lemur</name>
    <name type="synonym">Lemur murinus</name>
    <dbReference type="NCBI Taxonomy" id="30608"/>
    <lineage>
        <taxon>Eukaryota</taxon>
        <taxon>Metazoa</taxon>
        <taxon>Chordata</taxon>
        <taxon>Craniata</taxon>
        <taxon>Vertebrata</taxon>
        <taxon>Euteleostomi</taxon>
        <taxon>Mammalia</taxon>
        <taxon>Eutheria</taxon>
        <taxon>Euarchontoglires</taxon>
        <taxon>Primates</taxon>
        <taxon>Strepsirrhini</taxon>
        <taxon>Lemuriformes</taxon>
        <taxon>Cheirogaleidae</taxon>
        <taxon>Microcebus</taxon>
    </lineage>
</organism>
<keyword evidence="13" id="KW-0007">Acetylation</keyword>
<comment type="catalytic activity">
    <reaction evidence="16">
        <text>GTP + H2O = GDP + phosphate + H(+)</text>
        <dbReference type="Rhea" id="RHEA:19669"/>
        <dbReference type="ChEBI" id="CHEBI:15377"/>
        <dbReference type="ChEBI" id="CHEBI:15378"/>
        <dbReference type="ChEBI" id="CHEBI:37565"/>
        <dbReference type="ChEBI" id="CHEBI:43474"/>
        <dbReference type="ChEBI" id="CHEBI:58189"/>
        <dbReference type="EC" id="3.6.5.3"/>
    </reaction>
    <physiologicalReaction direction="left-to-right" evidence="16">
        <dbReference type="Rhea" id="RHEA:19670"/>
    </physiologicalReaction>
</comment>
<reference evidence="19" key="2">
    <citation type="submission" date="2025-08" db="UniProtKB">
        <authorList>
            <consortium name="Ensembl"/>
        </authorList>
    </citation>
    <scope>IDENTIFICATION</scope>
</reference>
<dbReference type="InterPro" id="IPR050055">
    <property type="entry name" value="EF-Tu_GTPase"/>
</dbReference>
<keyword evidence="11" id="KW-0648">Protein biosynthesis</keyword>
<evidence type="ECO:0000256" key="17">
    <source>
        <dbReference type="ARBA" id="ARBA00065637"/>
    </source>
</evidence>
<evidence type="ECO:0000256" key="2">
    <source>
        <dbReference type="ARBA" id="ARBA00007249"/>
    </source>
</evidence>
<dbReference type="InterPro" id="IPR031157">
    <property type="entry name" value="G_TR_CS"/>
</dbReference>
<comment type="similarity">
    <text evidence="2">Belongs to the TRAFAC class translation factor GTPase superfamily. Classic translation factor GTPase family. EF-Tu/EF-1A subfamily.</text>
</comment>
<keyword evidence="14" id="KW-0496">Mitochondrion</keyword>
<dbReference type="SUPFAM" id="SSF50465">
    <property type="entry name" value="EF-Tu/eEF-1alpha/eIF2-gamma C-terminal domain"/>
    <property type="match status" value="1"/>
</dbReference>
<dbReference type="InterPro" id="IPR004160">
    <property type="entry name" value="Transl_elong_EFTu/EF1A_C"/>
</dbReference>
<dbReference type="InterPro" id="IPR004161">
    <property type="entry name" value="EFTu-like_2"/>
</dbReference>
<evidence type="ECO:0000256" key="8">
    <source>
        <dbReference type="ARBA" id="ARBA00022768"/>
    </source>
</evidence>
<evidence type="ECO:0000256" key="1">
    <source>
        <dbReference type="ARBA" id="ARBA00004173"/>
    </source>
</evidence>
<keyword evidence="6" id="KW-0479">Metal-binding</keyword>
<dbReference type="FunFam" id="3.40.50.300:FF:000003">
    <property type="entry name" value="Elongation factor Tu"/>
    <property type="match status" value="1"/>
</dbReference>
<evidence type="ECO:0000256" key="5">
    <source>
        <dbReference type="ARBA" id="ARBA00022553"/>
    </source>
</evidence>
<dbReference type="InterPro" id="IPR009000">
    <property type="entry name" value="Transl_B-barrel_sf"/>
</dbReference>
<keyword evidence="9" id="KW-0378">Hydrolase</keyword>
<dbReference type="InterPro" id="IPR000795">
    <property type="entry name" value="T_Tr_GTP-bd_dom"/>
</dbReference>
<evidence type="ECO:0000256" key="16">
    <source>
        <dbReference type="ARBA" id="ARBA00051990"/>
    </source>
</evidence>
<dbReference type="InterPro" id="IPR033720">
    <property type="entry name" value="EFTU_2"/>
</dbReference>